<dbReference type="Pfam" id="PF13487">
    <property type="entry name" value="HD_5"/>
    <property type="match status" value="2"/>
</dbReference>
<dbReference type="PANTHER" id="PTHR43155">
    <property type="entry name" value="CYCLIC DI-GMP PHOSPHODIESTERASE PA4108-RELATED"/>
    <property type="match status" value="1"/>
</dbReference>
<dbReference type="Gene3D" id="1.10.3210.10">
    <property type="entry name" value="Hypothetical protein af1432"/>
    <property type="match status" value="2"/>
</dbReference>
<keyword evidence="3" id="KW-1185">Reference proteome</keyword>
<comment type="caution">
    <text evidence="2">The sequence shown here is derived from an EMBL/GenBank/DDBJ whole genome shotgun (WGS) entry which is preliminary data.</text>
</comment>
<evidence type="ECO:0000259" key="1">
    <source>
        <dbReference type="PROSITE" id="PS51832"/>
    </source>
</evidence>
<reference evidence="2 3" key="1">
    <citation type="submission" date="2024-11" db="EMBL/GenBank/DDBJ databases">
        <authorList>
            <person name="Heng Y.C."/>
            <person name="Lim A.C.H."/>
            <person name="Lee J.K.Y."/>
            <person name="Kittelmann S."/>
        </authorList>
    </citation>
    <scope>NUCLEOTIDE SEQUENCE [LARGE SCALE GENOMIC DNA]</scope>
    <source>
        <strain evidence="2 3">WILCCON 0114</strain>
    </source>
</reference>
<dbReference type="SUPFAM" id="SSF109604">
    <property type="entry name" value="HD-domain/PDEase-like"/>
    <property type="match status" value="2"/>
</dbReference>
<dbReference type="SMART" id="SM00471">
    <property type="entry name" value="HDc"/>
    <property type="match status" value="2"/>
</dbReference>
<dbReference type="InterPro" id="IPR003607">
    <property type="entry name" value="HD/PDEase_dom"/>
</dbReference>
<gene>
    <name evidence="2" type="ORF">ACJDT4_08490</name>
</gene>
<organism evidence="2 3">
    <name type="scientific">Clostridium neuense</name>
    <dbReference type="NCBI Taxonomy" id="1728934"/>
    <lineage>
        <taxon>Bacteria</taxon>
        <taxon>Bacillati</taxon>
        <taxon>Bacillota</taxon>
        <taxon>Clostridia</taxon>
        <taxon>Eubacteriales</taxon>
        <taxon>Clostridiaceae</taxon>
        <taxon>Clostridium</taxon>
    </lineage>
</organism>
<keyword evidence="2" id="KW-0378">Hydrolase</keyword>
<protein>
    <submittedName>
        <fullName evidence="2">HD-GYP domain-containing protein</fullName>
        <ecNumber evidence="2">3.1.4.-</ecNumber>
    </submittedName>
</protein>
<dbReference type="GO" id="GO:0016787">
    <property type="term" value="F:hydrolase activity"/>
    <property type="evidence" value="ECO:0007669"/>
    <property type="project" value="UniProtKB-KW"/>
</dbReference>
<dbReference type="EC" id="3.1.4.-" evidence="2"/>
<dbReference type="RefSeq" id="WP_406787130.1">
    <property type="nucleotide sequence ID" value="NZ_JBJIAA010000006.1"/>
</dbReference>
<dbReference type="InterPro" id="IPR037522">
    <property type="entry name" value="HD_GYP_dom"/>
</dbReference>
<dbReference type="EMBL" id="JBJIAA010000006">
    <property type="protein sequence ID" value="MFL0250460.1"/>
    <property type="molecule type" value="Genomic_DNA"/>
</dbReference>
<evidence type="ECO:0000313" key="3">
    <source>
        <dbReference type="Proteomes" id="UP001623592"/>
    </source>
</evidence>
<accession>A0ABW8TFK9</accession>
<evidence type="ECO:0000313" key="2">
    <source>
        <dbReference type="EMBL" id="MFL0250460.1"/>
    </source>
</evidence>
<dbReference type="PROSITE" id="PS51832">
    <property type="entry name" value="HD_GYP"/>
    <property type="match status" value="1"/>
</dbReference>
<dbReference type="CDD" id="cd00077">
    <property type="entry name" value="HDc"/>
    <property type="match status" value="2"/>
</dbReference>
<proteinExistence type="predicted"/>
<feature type="domain" description="HD-GYP" evidence="1">
    <location>
        <begin position="225"/>
        <end position="413"/>
    </location>
</feature>
<sequence length="413" mass="46721">MSICFEKIIRAISLALDLSQISSVENSTIVEEISNIPLSTHKFLNHSKRTTYISLKVGKRLNLPEESIKNLYIASLLHDIGAANSLSKSHTSSTFIKEHCILGESIIKNLPIYSDISKIILYHHENFNGSGPLHLKNKDIPIESRIIHMADLVELLYKDNIPAYKQHSKIISWVSENSNTIFDKNVVKAFLSITKNDIFWFDLENIGFMDFILDNISPEIDTNIDLDQFEKIAYILSKIIDNKSNFTAEHSRGISKLSYQVSKYVGYSEEKCIKMRIAGLLHDIGKLAIPTSILDKNASLTDDEFSIIKSHVYYTKIILERIDGIDDIIYWASSHHEKLNGKGYPMGLTSKKISEECRILGVCDIYQALIENRPYRKGLSSNQAFNILNGMADDGFICPIAVEQLKSTLDKIS</sequence>
<dbReference type="Proteomes" id="UP001623592">
    <property type="component" value="Unassembled WGS sequence"/>
</dbReference>
<name>A0ABW8TFK9_9CLOT</name>
<dbReference type="PANTHER" id="PTHR43155:SF1">
    <property type="entry name" value="3'3'-CGAMP-SPECIFIC PHOSPHODIESTERASE 1"/>
    <property type="match status" value="1"/>
</dbReference>